<accession>A0AAE0GME5</accession>
<gene>
    <name evidence="2" type="ORF">CYMTET_11523</name>
</gene>
<dbReference type="Proteomes" id="UP001190700">
    <property type="component" value="Unassembled WGS sequence"/>
</dbReference>
<feature type="region of interest" description="Disordered" evidence="1">
    <location>
        <begin position="13"/>
        <end position="49"/>
    </location>
</feature>
<comment type="caution">
    <text evidence="2">The sequence shown here is derived from an EMBL/GenBank/DDBJ whole genome shotgun (WGS) entry which is preliminary data.</text>
</comment>
<dbReference type="EMBL" id="LGRX02004315">
    <property type="protein sequence ID" value="KAK3280650.1"/>
    <property type="molecule type" value="Genomic_DNA"/>
</dbReference>
<sequence length="217" mass="23897">MTLVAQRERCVAWRGPGELPDPAGGGEATSAKAPLDRSSPEADSSTKLIADDFEPRVPFSRASHYDVAPIKLEDSTSSEKKIDEFCSVFNLKLGRGNVMNEACVLCKAIPTSTSRQFFRHTACVDCRLIPACSAFCFSCTEHWLSNSVKKKLTALKSRPGLRSEVSVLEYHCPTCNSRVPFSDLVDANRLRPCRQRSPIRLLLASGVLCLALLLKKH</sequence>
<keyword evidence="3" id="KW-1185">Reference proteome</keyword>
<evidence type="ECO:0000256" key="1">
    <source>
        <dbReference type="SAM" id="MobiDB-lite"/>
    </source>
</evidence>
<organism evidence="2 3">
    <name type="scientific">Cymbomonas tetramitiformis</name>
    <dbReference type="NCBI Taxonomy" id="36881"/>
    <lineage>
        <taxon>Eukaryota</taxon>
        <taxon>Viridiplantae</taxon>
        <taxon>Chlorophyta</taxon>
        <taxon>Pyramimonadophyceae</taxon>
        <taxon>Pyramimonadales</taxon>
        <taxon>Pyramimonadaceae</taxon>
        <taxon>Cymbomonas</taxon>
    </lineage>
</organism>
<evidence type="ECO:0000313" key="2">
    <source>
        <dbReference type="EMBL" id="KAK3280650.1"/>
    </source>
</evidence>
<dbReference type="AlphaFoldDB" id="A0AAE0GME5"/>
<proteinExistence type="predicted"/>
<reference evidence="2 3" key="1">
    <citation type="journal article" date="2015" name="Genome Biol. Evol.">
        <title>Comparative Genomics of a Bacterivorous Green Alga Reveals Evolutionary Causalities and Consequences of Phago-Mixotrophic Mode of Nutrition.</title>
        <authorList>
            <person name="Burns J.A."/>
            <person name="Paasch A."/>
            <person name="Narechania A."/>
            <person name="Kim E."/>
        </authorList>
    </citation>
    <scope>NUCLEOTIDE SEQUENCE [LARGE SCALE GENOMIC DNA]</scope>
    <source>
        <strain evidence="2 3">PLY_AMNH</strain>
    </source>
</reference>
<protein>
    <submittedName>
        <fullName evidence="2">Uncharacterized protein</fullName>
    </submittedName>
</protein>
<evidence type="ECO:0000313" key="3">
    <source>
        <dbReference type="Proteomes" id="UP001190700"/>
    </source>
</evidence>
<name>A0AAE0GME5_9CHLO</name>